<accession>A0A9D7DYM6</accession>
<sequence length="96" mass="10436">MAFSGMAWPAGAWLGHRSHACLERRMDIGSSGRPVEEASDFRARMPIRPKWLRPSLPLSARGFSALEGKAVVRMSPDFLVGGPSDRGGPRACMPKT</sequence>
<dbReference type="EMBL" id="JADJEV010000003">
    <property type="protein sequence ID" value="MBK6973275.1"/>
    <property type="molecule type" value="Genomic_DNA"/>
</dbReference>
<comment type="caution">
    <text evidence="1">The sequence shown here is derived from an EMBL/GenBank/DDBJ whole genome shotgun (WGS) entry which is preliminary data.</text>
</comment>
<dbReference type="AlphaFoldDB" id="A0A9D7DYM6"/>
<evidence type="ECO:0000313" key="2">
    <source>
        <dbReference type="Proteomes" id="UP000807785"/>
    </source>
</evidence>
<organism evidence="1 2">
    <name type="scientific">Candidatus Methylophosphatis roskildensis</name>
    <dbReference type="NCBI Taxonomy" id="2899263"/>
    <lineage>
        <taxon>Bacteria</taxon>
        <taxon>Pseudomonadati</taxon>
        <taxon>Pseudomonadota</taxon>
        <taxon>Betaproteobacteria</taxon>
        <taxon>Nitrosomonadales</taxon>
        <taxon>Sterolibacteriaceae</taxon>
        <taxon>Candidatus Methylophosphatis</taxon>
    </lineage>
</organism>
<evidence type="ECO:0000313" key="1">
    <source>
        <dbReference type="EMBL" id="MBK6973275.1"/>
    </source>
</evidence>
<gene>
    <name evidence="1" type="ORF">IPH26_10155</name>
</gene>
<protein>
    <submittedName>
        <fullName evidence="1">Uncharacterized protein</fullName>
    </submittedName>
</protein>
<proteinExistence type="predicted"/>
<reference evidence="1" key="1">
    <citation type="submission" date="2020-10" db="EMBL/GenBank/DDBJ databases">
        <title>Connecting structure to function with the recovery of over 1000 high-quality activated sludge metagenome-assembled genomes encoding full-length rRNA genes using long-read sequencing.</title>
        <authorList>
            <person name="Singleton C.M."/>
            <person name="Petriglieri F."/>
            <person name="Kristensen J.M."/>
            <person name="Kirkegaard R.H."/>
            <person name="Michaelsen T.Y."/>
            <person name="Andersen M.H."/>
            <person name="Karst S.M."/>
            <person name="Dueholm M.S."/>
            <person name="Nielsen P.H."/>
            <person name="Albertsen M."/>
        </authorList>
    </citation>
    <scope>NUCLEOTIDE SEQUENCE</scope>
    <source>
        <strain evidence="1">Bjer_18-Q3-R1-45_BAT3C.347</strain>
    </source>
</reference>
<name>A0A9D7DYM6_9PROT</name>
<dbReference type="Proteomes" id="UP000807785">
    <property type="component" value="Unassembled WGS sequence"/>
</dbReference>